<dbReference type="InterPro" id="IPR003593">
    <property type="entry name" value="AAA+_ATPase"/>
</dbReference>
<evidence type="ECO:0000256" key="6">
    <source>
        <dbReference type="ARBA" id="ARBA00022840"/>
    </source>
</evidence>
<dbReference type="Pfam" id="PF24987">
    <property type="entry name" value="HEAT_EF3_N"/>
    <property type="match status" value="1"/>
</dbReference>
<dbReference type="Pfam" id="PF24984">
    <property type="entry name" value="HEAT_EF3_GNC1"/>
    <property type="match status" value="1"/>
</dbReference>
<dbReference type="InterPro" id="IPR003439">
    <property type="entry name" value="ABC_transporter-like_ATP-bd"/>
</dbReference>
<dbReference type="InterPro" id="IPR050611">
    <property type="entry name" value="ABCF"/>
</dbReference>
<name>A0A0D3IPC5_EMIH1</name>
<keyword evidence="3" id="KW-0963">Cytoplasm</keyword>
<dbReference type="Gene3D" id="1.25.10.10">
    <property type="entry name" value="Leucine-rich Repeat Variant"/>
    <property type="match status" value="1"/>
</dbReference>
<dbReference type="GO" id="GO:0005737">
    <property type="term" value="C:cytoplasm"/>
    <property type="evidence" value="ECO:0007669"/>
    <property type="project" value="UniProtKB-SubCell"/>
</dbReference>
<dbReference type="UniPathway" id="UPA00345"/>
<dbReference type="AlphaFoldDB" id="A0A0D3IPC5"/>
<dbReference type="EnsemblProtists" id="EOD13110">
    <property type="protein sequence ID" value="EOD13110"/>
    <property type="gene ID" value="EMIHUDRAFT_437166"/>
</dbReference>
<keyword evidence="4" id="KW-0677">Repeat</keyword>
<dbReference type="SUPFAM" id="SSF48371">
    <property type="entry name" value="ARM repeat"/>
    <property type="match status" value="1"/>
</dbReference>
<dbReference type="PaxDb" id="2903-EOD13110"/>
<dbReference type="Gene3D" id="3.40.50.300">
    <property type="entry name" value="P-loop containing nucleotide triphosphate hydrolases"/>
    <property type="match status" value="2"/>
</dbReference>
<feature type="domain" description="ABC transporter" evidence="7">
    <location>
        <begin position="644"/>
        <end position="976"/>
    </location>
</feature>
<evidence type="ECO:0000256" key="2">
    <source>
        <dbReference type="ARBA" id="ARBA00011054"/>
    </source>
</evidence>
<dbReference type="InterPro" id="IPR016024">
    <property type="entry name" value="ARM-type_fold"/>
</dbReference>
<evidence type="ECO:0000313" key="9">
    <source>
        <dbReference type="Proteomes" id="UP000013827"/>
    </source>
</evidence>
<dbReference type="InterPro" id="IPR011989">
    <property type="entry name" value="ARM-like"/>
</dbReference>
<evidence type="ECO:0000313" key="8">
    <source>
        <dbReference type="EnsemblProtists" id="EOD13110"/>
    </source>
</evidence>
<dbReference type="SUPFAM" id="SSF52540">
    <property type="entry name" value="P-loop containing nucleoside triphosphate hydrolases"/>
    <property type="match status" value="2"/>
</dbReference>
<comment type="similarity">
    <text evidence="2">Belongs to the ABC transporter superfamily. ABCF family. EF3 subfamily.</text>
</comment>
<dbReference type="PANTHER" id="PTHR19211">
    <property type="entry name" value="ATP-BINDING TRANSPORT PROTEIN-RELATED"/>
    <property type="match status" value="1"/>
</dbReference>
<dbReference type="PANTHER" id="PTHR19211:SF127">
    <property type="entry name" value="ABC TRANSPORTER DOMAIN-CONTAINING PROTEIN"/>
    <property type="match status" value="1"/>
</dbReference>
<proteinExistence type="inferred from homology"/>
<dbReference type="KEGG" id="ehx:EMIHUDRAFT_437166"/>
<dbReference type="InterPro" id="IPR047038">
    <property type="entry name" value="eEF3_chromodomain-like_sf"/>
</dbReference>
<dbReference type="STRING" id="2903.R1DEZ0"/>
<keyword evidence="5" id="KW-0547">Nucleotide-binding</keyword>
<protein>
    <recommendedName>
        <fullName evidence="7">ABC transporter domain-containing protein</fullName>
    </recommendedName>
</protein>
<keyword evidence="9" id="KW-1185">Reference proteome</keyword>
<dbReference type="OMA" id="EDHRKFG"/>
<dbReference type="HOGENOM" id="CLU_002848_0_0_1"/>
<dbReference type="SMART" id="SM00382">
    <property type="entry name" value="AAA"/>
    <property type="match status" value="2"/>
</dbReference>
<comment type="subcellular location">
    <subcellularLocation>
        <location evidence="1">Cytoplasm</location>
    </subcellularLocation>
</comment>
<dbReference type="eggNOG" id="KOG0062">
    <property type="taxonomic scope" value="Eukaryota"/>
</dbReference>
<dbReference type="GeneID" id="17259231"/>
<dbReference type="RefSeq" id="XP_005765539.1">
    <property type="nucleotide sequence ID" value="XM_005765482.1"/>
</dbReference>
<evidence type="ECO:0000256" key="4">
    <source>
        <dbReference type="ARBA" id="ARBA00022737"/>
    </source>
</evidence>
<evidence type="ECO:0000256" key="5">
    <source>
        <dbReference type="ARBA" id="ARBA00022741"/>
    </source>
</evidence>
<dbReference type="GO" id="GO:0016887">
    <property type="term" value="F:ATP hydrolysis activity"/>
    <property type="evidence" value="ECO:0007669"/>
    <property type="project" value="InterPro"/>
</dbReference>
<accession>A0A0D3IPC5</accession>
<dbReference type="PROSITE" id="PS50893">
    <property type="entry name" value="ABC_TRANSPORTER_2"/>
    <property type="match status" value="2"/>
</dbReference>
<dbReference type="Pfam" id="PF00005">
    <property type="entry name" value="ABC_tran"/>
    <property type="match status" value="2"/>
</dbReference>
<evidence type="ECO:0000259" key="7">
    <source>
        <dbReference type="PROSITE" id="PS50893"/>
    </source>
</evidence>
<feature type="domain" description="ABC transporter" evidence="7">
    <location>
        <begin position="397"/>
        <end position="618"/>
    </location>
</feature>
<dbReference type="eggNOG" id="KOG1242">
    <property type="taxonomic scope" value="Eukaryota"/>
</dbReference>
<dbReference type="Proteomes" id="UP000013827">
    <property type="component" value="Unassembled WGS sequence"/>
</dbReference>
<dbReference type="PROSITE" id="PS00211">
    <property type="entry name" value="ABC_TRANSPORTER_1"/>
    <property type="match status" value="2"/>
</dbReference>
<organism evidence="8 9">
    <name type="scientific">Emiliania huxleyi (strain CCMP1516)</name>
    <dbReference type="NCBI Taxonomy" id="280463"/>
    <lineage>
        <taxon>Eukaryota</taxon>
        <taxon>Haptista</taxon>
        <taxon>Haptophyta</taxon>
        <taxon>Prymnesiophyceae</taxon>
        <taxon>Isochrysidales</taxon>
        <taxon>Noelaerhabdaceae</taxon>
        <taxon>Emiliania</taxon>
    </lineage>
</organism>
<keyword evidence="6" id="KW-0067">ATP-binding</keyword>
<evidence type="ECO:0000256" key="3">
    <source>
        <dbReference type="ARBA" id="ARBA00022490"/>
    </source>
</evidence>
<dbReference type="Gene3D" id="2.40.50.990">
    <property type="match status" value="1"/>
</dbReference>
<dbReference type="CDD" id="cd03221">
    <property type="entry name" value="ABCF_EF-3"/>
    <property type="match status" value="1"/>
</dbReference>
<sequence length="1041" mass="115316">MSKLPEDLAWSESAATLLAETDKTSVKSVITTIKKSADDKAKKEACMEATADLAKWAKAQGVYWPEPYLMTVFDIVMALVADKDRKVQIKAEQAGEAMMDALNPLAVDAMLPMLFKQFEEHRWQTKLGAVKMFARLAETSAKAVSTLLPTIVIKLMEVSQDPKPSIKEEAVKALKACCSVIDNADVYPLIDSIISANLNPDTEGESCLDKLVGTTYVAAVDEPTLALIMPILMRGLKVRGNVNMQRKSAVVVDTMYKLVNNPADAAFFAPDLVATLTKNIDEISVPEVRSKTEEALITVKVTLGEFEAVKVDCSPVEVEAVLSEILTGNAYNSDEVSQWVAQVTAPLFASARTRVNDMVVPYLKAIVSEAEAIINGERFLEEGAKKFGAGVEEEEEVDHDDLAVLCDCSFSLAYGNRVLLHNTKLKLKRGKCYGLIGPNGAGKSTLMRSIAAGMVEGFPKEIRSVYVECDVSAAHAEVSCVDFIHMDLPERTKDEIAAQMTAVGFKEDLMWGPVGALSGGWRMRLALSRAMLKEPELLLLDEPTNHVDVHGVAWLTKYVQDLSGKEISSMIVSHDSAFLDAVAQDMCHYEKNRKLKVYKGNLSEFVKIMPEAKAYYELASENIAFSFPDPGMLEGVTSRTKALIKMKDVYFKYPTREVNTLNQINVQVSMASRVAVIGVNGAGKSTLIKLMVGEIEPNEGEGEPSIVRHPNMRLAYVAQHAFHHIENHLEQTPVNYIEWRFAGGMDREGLASNHLDLTEEEELLVDKKPGQVGMLRSRRKGKKGHEYEVCWFGHKEGDETQWMNKDMLLRFKWTDNADKKKPVYDCAGALTKLMMGVDERIAFEQSGIATKKLTALNIQKHLDNFNLEMQFGTYSKIGALSGGQKVKVVLAAAMWMEPHIIILDEPTNFLDRDSLGALATAVKNYAGGCIIISHQREFYSALCPEVWSVVDGRCTVSGSEWMDAAEKARKKAEKEAAKNASLTKEDKFDAFGNKIEEKQALKKIPKSELKKLKKRVAEMRKAGQEVYTDEEVEKEGYEPIV</sequence>
<evidence type="ECO:0000256" key="1">
    <source>
        <dbReference type="ARBA" id="ARBA00004496"/>
    </source>
</evidence>
<dbReference type="InterPro" id="IPR027417">
    <property type="entry name" value="P-loop_NTPase"/>
</dbReference>
<dbReference type="InterPro" id="IPR017871">
    <property type="entry name" value="ABC_transporter-like_CS"/>
</dbReference>
<reference evidence="8" key="2">
    <citation type="submission" date="2024-10" db="UniProtKB">
        <authorList>
            <consortium name="EnsemblProtists"/>
        </authorList>
    </citation>
    <scope>IDENTIFICATION</scope>
</reference>
<dbReference type="GO" id="GO:0005524">
    <property type="term" value="F:ATP binding"/>
    <property type="evidence" value="ECO:0007669"/>
    <property type="project" value="UniProtKB-KW"/>
</dbReference>
<reference evidence="9" key="1">
    <citation type="journal article" date="2013" name="Nature">
        <title>Pan genome of the phytoplankton Emiliania underpins its global distribution.</title>
        <authorList>
            <person name="Read B.A."/>
            <person name="Kegel J."/>
            <person name="Klute M.J."/>
            <person name="Kuo A."/>
            <person name="Lefebvre S.C."/>
            <person name="Maumus F."/>
            <person name="Mayer C."/>
            <person name="Miller J."/>
            <person name="Monier A."/>
            <person name="Salamov A."/>
            <person name="Young J."/>
            <person name="Aguilar M."/>
            <person name="Claverie J.M."/>
            <person name="Frickenhaus S."/>
            <person name="Gonzalez K."/>
            <person name="Herman E.K."/>
            <person name="Lin Y.C."/>
            <person name="Napier J."/>
            <person name="Ogata H."/>
            <person name="Sarno A.F."/>
            <person name="Shmutz J."/>
            <person name="Schroeder D."/>
            <person name="de Vargas C."/>
            <person name="Verret F."/>
            <person name="von Dassow P."/>
            <person name="Valentin K."/>
            <person name="Van de Peer Y."/>
            <person name="Wheeler G."/>
            <person name="Dacks J.B."/>
            <person name="Delwiche C.F."/>
            <person name="Dyhrman S.T."/>
            <person name="Glockner G."/>
            <person name="John U."/>
            <person name="Richards T."/>
            <person name="Worden A.Z."/>
            <person name="Zhang X."/>
            <person name="Grigoriev I.V."/>
            <person name="Allen A.E."/>
            <person name="Bidle K."/>
            <person name="Borodovsky M."/>
            <person name="Bowler C."/>
            <person name="Brownlee C."/>
            <person name="Cock J.M."/>
            <person name="Elias M."/>
            <person name="Gladyshev V.N."/>
            <person name="Groth M."/>
            <person name="Guda C."/>
            <person name="Hadaegh A."/>
            <person name="Iglesias-Rodriguez M.D."/>
            <person name="Jenkins J."/>
            <person name="Jones B.M."/>
            <person name="Lawson T."/>
            <person name="Leese F."/>
            <person name="Lindquist E."/>
            <person name="Lobanov A."/>
            <person name="Lomsadze A."/>
            <person name="Malik S.B."/>
            <person name="Marsh M.E."/>
            <person name="Mackinder L."/>
            <person name="Mock T."/>
            <person name="Mueller-Roeber B."/>
            <person name="Pagarete A."/>
            <person name="Parker M."/>
            <person name="Probert I."/>
            <person name="Quesneville H."/>
            <person name="Raines C."/>
            <person name="Rensing S.A."/>
            <person name="Riano-Pachon D.M."/>
            <person name="Richier S."/>
            <person name="Rokitta S."/>
            <person name="Shiraiwa Y."/>
            <person name="Soanes D.M."/>
            <person name="van der Giezen M."/>
            <person name="Wahlund T.M."/>
            <person name="Williams B."/>
            <person name="Wilson W."/>
            <person name="Wolfe G."/>
            <person name="Wurch L.L."/>
        </authorList>
    </citation>
    <scope>NUCLEOTIDE SEQUENCE</scope>
</reference>